<reference evidence="1 2" key="2">
    <citation type="submission" date="2019-09" db="EMBL/GenBank/DDBJ databases">
        <authorList>
            <person name="Jin C."/>
        </authorList>
    </citation>
    <scope>NUCLEOTIDE SEQUENCE [LARGE SCALE GENOMIC DNA]</scope>
    <source>
        <strain evidence="1 2">BN140041</strain>
    </source>
</reference>
<dbReference type="EMBL" id="VUJW01000003">
    <property type="protein sequence ID" value="KAA1427227.1"/>
    <property type="molecule type" value="Genomic_DNA"/>
</dbReference>
<organism evidence="1 2">
    <name type="scientific">Nocardioides antri</name>
    <dbReference type="NCBI Taxonomy" id="2607659"/>
    <lineage>
        <taxon>Bacteria</taxon>
        <taxon>Bacillati</taxon>
        <taxon>Actinomycetota</taxon>
        <taxon>Actinomycetes</taxon>
        <taxon>Propionibacteriales</taxon>
        <taxon>Nocardioidaceae</taxon>
        <taxon>Nocardioides</taxon>
    </lineage>
</organism>
<dbReference type="RefSeq" id="WP_149749595.1">
    <property type="nucleotide sequence ID" value="NZ_VUJW01000003.1"/>
</dbReference>
<evidence type="ECO:0000313" key="2">
    <source>
        <dbReference type="Proteomes" id="UP000324351"/>
    </source>
</evidence>
<reference evidence="1 2" key="1">
    <citation type="submission" date="2019-09" db="EMBL/GenBank/DDBJ databases">
        <title>Nocardioides panacisoli sp. nov., isolated from the soil of a ginseng field.</title>
        <authorList>
            <person name="Cho C."/>
        </authorList>
    </citation>
    <scope>NUCLEOTIDE SEQUENCE [LARGE SCALE GENOMIC DNA]</scope>
    <source>
        <strain evidence="1 2">BN140041</strain>
    </source>
</reference>
<sequence length="68" mass="7361">MFSDPHFQAAVARQRQDDIRAAAQASRTARVLRLARREARRERRAAAALVAPPAPVPTGVTRVADATA</sequence>
<gene>
    <name evidence="1" type="ORF">F0U47_06900</name>
</gene>
<evidence type="ECO:0000313" key="1">
    <source>
        <dbReference type="EMBL" id="KAA1427227.1"/>
    </source>
</evidence>
<keyword evidence="2" id="KW-1185">Reference proteome</keyword>
<dbReference type="Proteomes" id="UP000324351">
    <property type="component" value="Unassembled WGS sequence"/>
</dbReference>
<protein>
    <submittedName>
        <fullName evidence="1">Uncharacterized protein</fullName>
    </submittedName>
</protein>
<name>A0A5B1M617_9ACTN</name>
<proteinExistence type="predicted"/>
<comment type="caution">
    <text evidence="1">The sequence shown here is derived from an EMBL/GenBank/DDBJ whole genome shotgun (WGS) entry which is preliminary data.</text>
</comment>
<accession>A0A5B1M617</accession>
<dbReference type="AlphaFoldDB" id="A0A5B1M617"/>